<keyword evidence="2" id="KW-1185">Reference proteome</keyword>
<evidence type="ECO:0000313" key="1">
    <source>
        <dbReference type="EMBL" id="RZI45943.1"/>
    </source>
</evidence>
<accession>A0A4Q7DGK7</accession>
<name>A0A4Q7DGK7_9PROT</name>
<organism evidence="1 2">
    <name type="scientific">Candidatus Finniella inopinata</name>
    <dbReference type="NCBI Taxonomy" id="1696036"/>
    <lineage>
        <taxon>Bacteria</taxon>
        <taxon>Pseudomonadati</taxon>
        <taxon>Pseudomonadota</taxon>
        <taxon>Alphaproteobacteria</taxon>
        <taxon>Holosporales</taxon>
        <taxon>Candidatus Paracaedibacteraceae</taxon>
        <taxon>Candidatus Finniella</taxon>
    </lineage>
</organism>
<comment type="caution">
    <text evidence="1">The sequence shown here is derived from an EMBL/GenBank/DDBJ whole genome shotgun (WGS) entry which is preliminary data.</text>
</comment>
<dbReference type="EMBL" id="SCFB01000006">
    <property type="protein sequence ID" value="RZI45943.1"/>
    <property type="molecule type" value="Genomic_DNA"/>
</dbReference>
<dbReference type="RefSeq" id="WP_130154191.1">
    <property type="nucleotide sequence ID" value="NZ_SCFB01000006.1"/>
</dbReference>
<sequence>MNIKKIHITDDFFSFSAQDAVQAICQNMFDGLDFDHFSYRRHYDDGRTVHFINNPANGCGKSFLKALYGEGAYATLDHIQELARSYPGNTLYFFGFVTPLFSHGDCTEN</sequence>
<reference evidence="1 2" key="1">
    <citation type="submission" date="2018-10" db="EMBL/GenBank/DDBJ databases">
        <title>An updated phylogeny of the Alphaproteobacteria reveals that the parasitic Rickettsiales and Holosporales have independent origins.</title>
        <authorList>
            <person name="Munoz-Gomez S.A."/>
            <person name="Hess S."/>
            <person name="Burger G."/>
            <person name="Lang B.F."/>
            <person name="Susko E."/>
            <person name="Slamovits C.H."/>
            <person name="Roger A.J."/>
        </authorList>
    </citation>
    <scope>NUCLEOTIDE SEQUENCE [LARGE SCALE GENOMIC DNA]</scope>
    <source>
        <strain evidence="1">HOLO01</strain>
    </source>
</reference>
<proteinExistence type="predicted"/>
<protein>
    <submittedName>
        <fullName evidence="1">Uncharacterized protein</fullName>
    </submittedName>
</protein>
<dbReference type="AlphaFoldDB" id="A0A4Q7DGK7"/>
<evidence type="ECO:0000313" key="2">
    <source>
        <dbReference type="Proteomes" id="UP000293550"/>
    </source>
</evidence>
<dbReference type="Proteomes" id="UP000293550">
    <property type="component" value="Unassembled WGS sequence"/>
</dbReference>
<gene>
    <name evidence="1" type="ORF">EQU50_05790</name>
</gene>